<dbReference type="InterPro" id="IPR022385">
    <property type="entry name" value="Rhs_assc_core"/>
</dbReference>
<feature type="domain" description="Hint" evidence="4">
    <location>
        <begin position="1573"/>
        <end position="1667"/>
    </location>
</feature>
<evidence type="ECO:0000256" key="3">
    <source>
        <dbReference type="SAM" id="SignalP"/>
    </source>
</evidence>
<dbReference type="PROSITE" id="PS50818">
    <property type="entry name" value="INTEIN_C_TER"/>
    <property type="match status" value="1"/>
</dbReference>
<evidence type="ECO:0000259" key="4">
    <source>
        <dbReference type="SMART" id="SM00306"/>
    </source>
</evidence>
<dbReference type="PANTHER" id="PTHR32305">
    <property type="match status" value="1"/>
</dbReference>
<evidence type="ECO:0000256" key="1">
    <source>
        <dbReference type="ARBA" id="ARBA00022737"/>
    </source>
</evidence>
<dbReference type="CDD" id="cd00081">
    <property type="entry name" value="Hint"/>
    <property type="match status" value="1"/>
</dbReference>
<dbReference type="Pfam" id="PF14436">
    <property type="entry name" value="EndoU_bacteria"/>
    <property type="match status" value="1"/>
</dbReference>
<feature type="region of interest" description="Disordered" evidence="2">
    <location>
        <begin position="106"/>
        <end position="161"/>
    </location>
</feature>
<dbReference type="RefSeq" id="WP_377570715.1">
    <property type="nucleotide sequence ID" value="NZ_JBHTNZ010000032.1"/>
</dbReference>
<evidence type="ECO:0000256" key="2">
    <source>
        <dbReference type="SAM" id="MobiDB-lite"/>
    </source>
</evidence>
<dbReference type="Proteomes" id="UP001597340">
    <property type="component" value="Unassembled WGS sequence"/>
</dbReference>
<dbReference type="NCBIfam" id="TIGR03696">
    <property type="entry name" value="Rhs_assc_core"/>
    <property type="match status" value="1"/>
</dbReference>
<dbReference type="InterPro" id="IPR006141">
    <property type="entry name" value="Intein_N"/>
</dbReference>
<keyword evidence="3" id="KW-0732">Signal</keyword>
<comment type="caution">
    <text evidence="5">The sequence shown here is derived from an EMBL/GenBank/DDBJ whole genome shotgun (WGS) entry which is preliminary data.</text>
</comment>
<dbReference type="SUPFAM" id="SSF51294">
    <property type="entry name" value="Hedgehog/intein (Hint) domain"/>
    <property type="match status" value="1"/>
</dbReference>
<dbReference type="InterPro" id="IPR030934">
    <property type="entry name" value="Intein_C"/>
</dbReference>
<dbReference type="EMBL" id="JBHTNZ010000032">
    <property type="protein sequence ID" value="MFD1463384.1"/>
    <property type="molecule type" value="Genomic_DNA"/>
</dbReference>
<dbReference type="Pfam" id="PF25023">
    <property type="entry name" value="TEN_YD-shell"/>
    <property type="match status" value="2"/>
</dbReference>
<dbReference type="NCBIfam" id="TIGR01445">
    <property type="entry name" value="intein_Nterm"/>
    <property type="match status" value="1"/>
</dbReference>
<protein>
    <submittedName>
        <fullName evidence="5">Polymorphic toxin-type HINT domain-containing protein</fullName>
    </submittedName>
</protein>
<dbReference type="NCBIfam" id="TIGR01643">
    <property type="entry name" value="YD_repeat_2x"/>
    <property type="match status" value="4"/>
</dbReference>
<dbReference type="Pfam" id="PF20148">
    <property type="entry name" value="DUF6531"/>
    <property type="match status" value="1"/>
</dbReference>
<evidence type="ECO:0000313" key="5">
    <source>
        <dbReference type="EMBL" id="MFD1463384.1"/>
    </source>
</evidence>
<dbReference type="Gene3D" id="2.180.10.10">
    <property type="entry name" value="RHS repeat-associated core"/>
    <property type="match status" value="2"/>
</dbReference>
<dbReference type="Pfam" id="PF05593">
    <property type="entry name" value="RHS_repeat"/>
    <property type="match status" value="2"/>
</dbReference>
<feature type="signal peptide" evidence="3">
    <location>
        <begin position="1"/>
        <end position="23"/>
    </location>
</feature>
<dbReference type="InterPro" id="IPR050708">
    <property type="entry name" value="T6SS_VgrG/RHS"/>
</dbReference>
<dbReference type="SMART" id="SM00306">
    <property type="entry name" value="HintN"/>
    <property type="match status" value="1"/>
</dbReference>
<proteinExistence type="predicted"/>
<dbReference type="InterPro" id="IPR029501">
    <property type="entry name" value="EndoU_bac"/>
</dbReference>
<organism evidence="5 6">
    <name type="scientific">Paenibacillus farraposensis</name>
    <dbReference type="NCBI Taxonomy" id="2807095"/>
    <lineage>
        <taxon>Bacteria</taxon>
        <taxon>Bacillati</taxon>
        <taxon>Bacillota</taxon>
        <taxon>Bacilli</taxon>
        <taxon>Bacillales</taxon>
        <taxon>Paenibacillaceae</taxon>
        <taxon>Paenibacillus</taxon>
    </lineage>
</organism>
<dbReference type="PROSITE" id="PS50817">
    <property type="entry name" value="INTEIN_N_TER"/>
    <property type="match status" value="1"/>
</dbReference>
<keyword evidence="1" id="KW-0677">Repeat</keyword>
<dbReference type="InterPro" id="IPR045351">
    <property type="entry name" value="DUF6531"/>
</dbReference>
<gene>
    <name evidence="5" type="ORF">ACFQ5D_18765</name>
</gene>
<accession>A0ABW4DI69</accession>
<dbReference type="PANTHER" id="PTHR32305:SF15">
    <property type="entry name" value="PROTEIN RHSA-RELATED"/>
    <property type="match status" value="1"/>
</dbReference>
<evidence type="ECO:0000313" key="6">
    <source>
        <dbReference type="Proteomes" id="UP001597340"/>
    </source>
</evidence>
<sequence length="1805" mass="199542">MFKRYICSLLCVVMLLGSGSTWAYGAGGTGTETVSQSSPFSAPQIITRAWLVQHTGKDQTWVNAQLSKGYTLYDIYKAWQKDGGENSLPEQSPSLWVQQNGLELSAKAKTEPSDESADLKAGEKPTQAVQDEETAQQQQKAENEWESTKPSTIEVDVPSVPNVSDSVYTPIPRENGLNGQDLLKQSLLQMSATMAVYAPLDQAALAQSRLSDDTSRYGLDYGDNSVSTASGQLVVRNTDLVLPGSLPFALTRVYNSSFANNQIGVQQNEGLYTNTSAIREEEAASNLGRGWKWDLPHMQKQDGKRYLYMPGTGSYKLKDDLQLEGYAYKDLKISTDQSASVQGASSKYKIAELNGNDYYLDQDGYLILIQDAYKNRVEFDYTSSDGIKRIRSIRNNDGRELVFTYASGQIVVKEQGTDHQYTYRQSDEGSSKVLTEVLDSLSRSTSYAYTFMDAPFNLVANGEGKAGALQQNETALLTRIVRPTSSITDIRYEAYNKQIGVYGTQGVFKVVSRADVYSTTAGNRFLNKMDFTYSGEDLASHGKNAKWTVVVKGARTTETFHFGKTFRGDNTPEKLVLDRYDQEGDSTGYHVDYTYNDAMGWNLPVQMRETYTESGSASEPVTTSYDYNEYGLPLKMSQSTGAETVHTYKVSNEPFFWVQPVQTVTKISEGKSLTTVRTYKTEGTLNELKKYEGTDQGKLLLHSYTFYNAKGNVSGREVLIDNRNYADTSIDYKSPYGSQLPTKQLLPKGVEYTYDYYPTGEIKSQTDAKRKTKSYVYDASGRVTKVTYPDGTQTVVEYKDDTNDVTVTGPDGVSVERLYNPFGQMLQEQVDDAIYGYGYDDNGDMVESTDAEQATTRYAYDAFGRPVKTTYADGTTDTVAYNAVDHTVTQTDASGYRMREVSDALGRVISTQEAKNGSFQPLESLSYNDAGMVTSRTDGNGQRMLYAYDALGQMTSVTDPSGQQVSYTYDLAGNLKTVQYPDGQKNVYSYDELGRRTLLEKASGGTTLNIYDTDGNITRMLTGKSEAITFQYDADGLVTEAAGPDFKTNYTYDHAGRRKSMTDGQGTTSYAYDSSDGSLTGLKYPDGTQINYEYNKQSRTGYVLTDAAGASMHVQAKLDSLGRVTQMDISAGVGTASVQSLPGASAAVGGSLDRMTFDYAPNGLLKGQSSSRGLNTRFSYNGLDLSGVTVEQGGTALHQFGYERDGNKNIIGRTQNGKTDQFGYDPLNRIASEAAGEKNKTYGYDPNGNRNTEGSGKVFGMKNASYGYDSVGHLTKVIGEGKEVKYSYNGDGLLYERTEDGKTTRYYYDEEAKLIAEAEVTGGTAKIMYAYVYDLSGQLWARQDRASGQLQYYQLNGHGDVVGLSDNTGKQLNSYTYDIWGGPETVKETVPNVLRYAGEYWDDTTGLQYLRARWYDPGTARFMGEDTYQGEISDPQSLNWYAYVANNPLGYVDPSGHEFMPTTKGGIFYTNQKTIIHCQRVGMGTCWNEFKAGTMQASMAVANFLIVDDINTILDPKSSTYDKTLALAGFIPVGKFVKGGKLIIQLTSKEGRYVERSVKLTEKNLKLAKALPCNCFTAGTKVQTDEGEKPIEDIQVGDKVLSKNEETGEVAYKEVTATFNHETDEIYKIHVGGQEIESTFNHPFYVKDKGWTFVKDLKVGDLLVQSDGNTLKIESIELEHKHVTVYNMTVDEFHTYFVSDLGIWVHNSNCNLASPKRTNHILNGDKSGGGHMWPGAPGKSVFPKSWDADKIMNNVSDIVTDPSLNWAKGKVVNGVQRYEVIGVRDGIKVKVITDGKDIITAYPIK</sequence>
<keyword evidence="6" id="KW-1185">Reference proteome</keyword>
<dbReference type="Gene3D" id="2.170.16.10">
    <property type="entry name" value="Hedgehog/Intein (Hint) domain"/>
    <property type="match status" value="1"/>
</dbReference>
<name>A0ABW4DI69_9BACL</name>
<dbReference type="InterPro" id="IPR036844">
    <property type="entry name" value="Hint_dom_sf"/>
</dbReference>
<reference evidence="6" key="1">
    <citation type="journal article" date="2019" name="Int. J. Syst. Evol. Microbiol.">
        <title>The Global Catalogue of Microorganisms (GCM) 10K type strain sequencing project: providing services to taxonomists for standard genome sequencing and annotation.</title>
        <authorList>
            <consortium name="The Broad Institute Genomics Platform"/>
            <consortium name="The Broad Institute Genome Sequencing Center for Infectious Disease"/>
            <person name="Wu L."/>
            <person name="Ma J."/>
        </authorList>
    </citation>
    <scope>NUCLEOTIDE SEQUENCE [LARGE SCALE GENOMIC DNA]</scope>
    <source>
        <strain evidence="6">CCM 9147</strain>
    </source>
</reference>
<dbReference type="InterPro" id="IPR031325">
    <property type="entry name" value="RHS_repeat"/>
</dbReference>
<dbReference type="InterPro" id="IPR003587">
    <property type="entry name" value="Hint_dom_N"/>
</dbReference>
<dbReference type="Pfam" id="PF07591">
    <property type="entry name" value="PT-HINT"/>
    <property type="match status" value="1"/>
</dbReference>
<feature type="compositionally biased region" description="Basic and acidic residues" evidence="2">
    <location>
        <begin position="106"/>
        <end position="123"/>
    </location>
</feature>
<dbReference type="InterPro" id="IPR006530">
    <property type="entry name" value="YD"/>
</dbReference>
<feature type="chain" id="PRO_5046400873" evidence="3">
    <location>
        <begin position="24"/>
        <end position="1805"/>
    </location>
</feature>
<dbReference type="InterPro" id="IPR056823">
    <property type="entry name" value="TEN-like_YD-shell"/>
</dbReference>